<gene>
    <name evidence="9" type="ordered locus">Gbem_0614</name>
</gene>
<dbReference type="OrthoDB" id="9768666at2"/>
<evidence type="ECO:0000313" key="9">
    <source>
        <dbReference type="EMBL" id="ACH37642.1"/>
    </source>
</evidence>
<dbReference type="HOGENOM" id="CLU_072599_0_0_7"/>
<dbReference type="InterPro" id="IPR005117">
    <property type="entry name" value="NiRdtase/SiRdtase_haem-b_fer"/>
</dbReference>
<sequence length="234" mass="25120">MTEAMTKKDIPTKGAILQRDRETYAIAPHIPGGFTDTATLRKICDVADKYNLALKITSAQRIAMIGAKEEELDAIWSDLAQNPGAAIGLCVRSVKVCPGTQHCKRAVLDSASLGLKLDRIYHAMELPNKMKMGVSGCLLSCSESGVKDIGIVGHNKGWRIFVGGNAGPRPRLGEMLVDNVQSEEEVLEIVAKVVDFYKNDPQQGRIGKLVEEMGIEAFRAKVLGTAAAAAGSAK</sequence>
<dbReference type="PANTHER" id="PTHR43809:SF1">
    <property type="entry name" value="NITRITE REDUCTASE (NADH) LARGE SUBUNIT"/>
    <property type="match status" value="1"/>
</dbReference>
<dbReference type="SUPFAM" id="SSF56014">
    <property type="entry name" value="Nitrite and sulphite reductase 4Fe-4S domain-like"/>
    <property type="match status" value="1"/>
</dbReference>
<dbReference type="PANTHER" id="PTHR43809">
    <property type="entry name" value="NITRITE REDUCTASE (NADH) LARGE SUBUNIT"/>
    <property type="match status" value="1"/>
</dbReference>
<dbReference type="Pfam" id="PF03460">
    <property type="entry name" value="NIR_SIR_ferr"/>
    <property type="match status" value="1"/>
</dbReference>
<accession>B5ED56</accession>
<name>B5ED56_CITBB</name>
<evidence type="ECO:0000256" key="2">
    <source>
        <dbReference type="ARBA" id="ARBA00022617"/>
    </source>
</evidence>
<keyword evidence="4" id="KW-0560">Oxidoreductase</keyword>
<dbReference type="InterPro" id="IPR052034">
    <property type="entry name" value="NasD-like"/>
</dbReference>
<keyword evidence="10" id="KW-1185">Reference proteome</keyword>
<dbReference type="PIRSF" id="PIRSF037487">
    <property type="entry name" value="Sulfite_red_assimil"/>
    <property type="match status" value="1"/>
</dbReference>
<proteinExistence type="predicted"/>
<evidence type="ECO:0000313" key="10">
    <source>
        <dbReference type="Proteomes" id="UP000008825"/>
    </source>
</evidence>
<keyword evidence="6" id="KW-0411">Iron-sulfur</keyword>
<reference evidence="9 10" key="1">
    <citation type="submission" date="2008-07" db="EMBL/GenBank/DDBJ databases">
        <title>Complete sequence of Geobacter bemidjiensis BEM.</title>
        <authorList>
            <consortium name="US DOE Joint Genome Institute"/>
            <person name="Lucas S."/>
            <person name="Copeland A."/>
            <person name="Lapidus A."/>
            <person name="Glavina del Rio T."/>
            <person name="Dalin E."/>
            <person name="Tice H."/>
            <person name="Bruce D."/>
            <person name="Goodwin L."/>
            <person name="Pitluck S."/>
            <person name="Kiss H."/>
            <person name="Brettin T."/>
            <person name="Detter J.C."/>
            <person name="Han C."/>
            <person name="Kuske C.R."/>
            <person name="Schmutz J."/>
            <person name="Larimer F."/>
            <person name="Land M."/>
            <person name="Hauser L."/>
            <person name="Kyrpides N."/>
            <person name="Lykidis A."/>
            <person name="Lovley D."/>
            <person name="Richardson P."/>
        </authorList>
    </citation>
    <scope>NUCLEOTIDE SEQUENCE [LARGE SCALE GENOMIC DNA]</scope>
    <source>
        <strain evidence="10">ATCC BAA-1014 / DSM 16622 / JCM 12645 / Bem</strain>
    </source>
</reference>
<keyword evidence="3" id="KW-0479">Metal-binding</keyword>
<dbReference type="eggNOG" id="COG1251">
    <property type="taxonomic scope" value="Bacteria"/>
</dbReference>
<dbReference type="Pfam" id="PF01077">
    <property type="entry name" value="NIR_SIR"/>
    <property type="match status" value="1"/>
</dbReference>
<evidence type="ECO:0000256" key="1">
    <source>
        <dbReference type="ARBA" id="ARBA00022485"/>
    </source>
</evidence>
<protein>
    <submittedName>
        <fullName evidence="9">Sulfite reductase, assimilatory</fullName>
    </submittedName>
</protein>
<dbReference type="GO" id="GO:0046872">
    <property type="term" value="F:metal ion binding"/>
    <property type="evidence" value="ECO:0007669"/>
    <property type="project" value="UniProtKB-KW"/>
</dbReference>
<dbReference type="InterPro" id="IPR006067">
    <property type="entry name" value="NO2/SO3_Rdtase_4Fe4S_dom"/>
</dbReference>
<dbReference type="STRING" id="404380.Gbem_0614"/>
<organism evidence="9 10">
    <name type="scientific">Citrifermentans bemidjiense (strain ATCC BAA-1014 / DSM 16622 / JCM 12645 / Bem)</name>
    <name type="common">Geobacter bemidjiensis</name>
    <dbReference type="NCBI Taxonomy" id="404380"/>
    <lineage>
        <taxon>Bacteria</taxon>
        <taxon>Pseudomonadati</taxon>
        <taxon>Thermodesulfobacteriota</taxon>
        <taxon>Desulfuromonadia</taxon>
        <taxon>Geobacterales</taxon>
        <taxon>Geobacteraceae</taxon>
        <taxon>Citrifermentans</taxon>
    </lineage>
</organism>
<reference evidence="9 10" key="2">
    <citation type="journal article" date="2010" name="BMC Genomics">
        <title>The genome of Geobacter bemidjiensis, exemplar for the subsurface clade of Geobacter species that predominate in Fe(III)-reducing subsurface environments.</title>
        <authorList>
            <person name="Aklujkar M."/>
            <person name="Young N.D."/>
            <person name="Holmes D."/>
            <person name="Chavan M."/>
            <person name="Risso C."/>
            <person name="Kiss H.E."/>
            <person name="Han C.S."/>
            <person name="Land M.L."/>
            <person name="Lovley D.R."/>
        </authorList>
    </citation>
    <scope>NUCLEOTIDE SEQUENCE [LARGE SCALE GENOMIC DNA]</scope>
    <source>
        <strain evidence="10">ATCC BAA-1014 / DSM 16622 / JCM 12645 / Bem</strain>
    </source>
</reference>
<dbReference type="EMBL" id="CP001124">
    <property type="protein sequence ID" value="ACH37642.1"/>
    <property type="molecule type" value="Genomic_DNA"/>
</dbReference>
<dbReference type="KEGG" id="gbm:Gbem_0614"/>
<dbReference type="RefSeq" id="WP_012529049.1">
    <property type="nucleotide sequence ID" value="NC_011146.1"/>
</dbReference>
<evidence type="ECO:0000256" key="6">
    <source>
        <dbReference type="ARBA" id="ARBA00023014"/>
    </source>
</evidence>
<dbReference type="GO" id="GO:0020037">
    <property type="term" value="F:heme binding"/>
    <property type="evidence" value="ECO:0007669"/>
    <property type="project" value="InterPro"/>
</dbReference>
<evidence type="ECO:0000259" key="7">
    <source>
        <dbReference type="Pfam" id="PF01077"/>
    </source>
</evidence>
<evidence type="ECO:0000256" key="3">
    <source>
        <dbReference type="ARBA" id="ARBA00022723"/>
    </source>
</evidence>
<evidence type="ECO:0000256" key="4">
    <source>
        <dbReference type="ARBA" id="ARBA00023002"/>
    </source>
</evidence>
<dbReference type="AlphaFoldDB" id="B5ED56"/>
<dbReference type="InterPro" id="IPR006066">
    <property type="entry name" value="NO2/SO3_Rdtase_FeS/sirohaem_BS"/>
</dbReference>
<keyword evidence="1" id="KW-0004">4Fe-4S</keyword>
<evidence type="ECO:0000256" key="5">
    <source>
        <dbReference type="ARBA" id="ARBA00023004"/>
    </source>
</evidence>
<dbReference type="Gene3D" id="3.30.413.10">
    <property type="entry name" value="Sulfite Reductase Hemoprotein, domain 1"/>
    <property type="match status" value="1"/>
</dbReference>
<feature type="domain" description="Nitrite/Sulfite reductase ferredoxin-like" evidence="8">
    <location>
        <begin position="17"/>
        <end position="81"/>
    </location>
</feature>
<dbReference type="InterPro" id="IPR045854">
    <property type="entry name" value="NO2/SO3_Rdtase_4Fe4S_sf"/>
</dbReference>
<dbReference type="GO" id="GO:0016491">
    <property type="term" value="F:oxidoreductase activity"/>
    <property type="evidence" value="ECO:0007669"/>
    <property type="project" value="UniProtKB-KW"/>
</dbReference>
<dbReference type="InterPro" id="IPR036136">
    <property type="entry name" value="Nit/Sulf_reduc_fer-like_dom_sf"/>
</dbReference>
<dbReference type="InterPro" id="IPR017220">
    <property type="entry name" value="Sulphite_reductase_assimil"/>
</dbReference>
<dbReference type="SUPFAM" id="SSF55124">
    <property type="entry name" value="Nitrite/Sulfite reductase N-terminal domain-like"/>
    <property type="match status" value="1"/>
</dbReference>
<dbReference type="PROSITE" id="PS00365">
    <property type="entry name" value="NIR_SIR"/>
    <property type="match status" value="1"/>
</dbReference>
<dbReference type="Proteomes" id="UP000008825">
    <property type="component" value="Chromosome"/>
</dbReference>
<feature type="domain" description="Nitrite/sulphite reductase 4Fe-4S" evidence="7">
    <location>
        <begin position="90"/>
        <end position="222"/>
    </location>
</feature>
<dbReference type="GO" id="GO:0051539">
    <property type="term" value="F:4 iron, 4 sulfur cluster binding"/>
    <property type="evidence" value="ECO:0007669"/>
    <property type="project" value="UniProtKB-KW"/>
</dbReference>
<dbReference type="PRINTS" id="PR00397">
    <property type="entry name" value="SIROHAEM"/>
</dbReference>
<evidence type="ECO:0000259" key="8">
    <source>
        <dbReference type="Pfam" id="PF03460"/>
    </source>
</evidence>
<keyword evidence="5" id="KW-0408">Iron</keyword>
<keyword evidence="2" id="KW-0349">Heme</keyword>